<dbReference type="Gene3D" id="1.10.10.10">
    <property type="entry name" value="Winged helix-like DNA-binding domain superfamily/Winged helix DNA-binding domain"/>
    <property type="match status" value="1"/>
</dbReference>
<dbReference type="SUPFAM" id="SSF46785">
    <property type="entry name" value="Winged helix' DNA-binding domain"/>
    <property type="match status" value="1"/>
</dbReference>
<dbReference type="PANTHER" id="PTHR30346">
    <property type="entry name" value="TRANSCRIPTIONAL DUAL REGULATOR HCAR-RELATED"/>
    <property type="match status" value="1"/>
</dbReference>
<feature type="domain" description="HTH lysR-type" evidence="5">
    <location>
        <begin position="1"/>
        <end position="58"/>
    </location>
</feature>
<protein>
    <submittedName>
        <fullName evidence="6">DNA-binding transcriptional LysR family regulator</fullName>
    </submittedName>
</protein>
<keyword evidence="7" id="KW-1185">Reference proteome</keyword>
<gene>
    <name evidence="6" type="ORF">HNP48_001440</name>
</gene>
<dbReference type="AlphaFoldDB" id="A0A7X0PBG8"/>
<evidence type="ECO:0000256" key="3">
    <source>
        <dbReference type="ARBA" id="ARBA00023125"/>
    </source>
</evidence>
<dbReference type="PROSITE" id="PS50931">
    <property type="entry name" value="HTH_LYSR"/>
    <property type="match status" value="1"/>
</dbReference>
<evidence type="ECO:0000313" key="7">
    <source>
        <dbReference type="Proteomes" id="UP000575083"/>
    </source>
</evidence>
<dbReference type="InterPro" id="IPR000847">
    <property type="entry name" value="LysR_HTH_N"/>
</dbReference>
<evidence type="ECO:0000256" key="2">
    <source>
        <dbReference type="ARBA" id="ARBA00023015"/>
    </source>
</evidence>
<proteinExistence type="inferred from homology"/>
<accession>A0A7X0PBG8</accession>
<dbReference type="EMBL" id="JACHLK010000002">
    <property type="protein sequence ID" value="MBB6558776.1"/>
    <property type="molecule type" value="Genomic_DNA"/>
</dbReference>
<sequence>MDLRRLTYFVAVAEERHLGRAAERLHLSQPPLTRQIKALEAEVGAQLFERTPRGMVLTHAGETLLRDARAIFGMVDQAADRAHRAALGKLGRLDVGVYGSAIFGIVPNILARFSRENPDVEIALYHAQTPQQVSALRQGRVLIVFERLLPADSDLQVERVASEPLWVAMADSHPLARRKKVPVSLLRNHALAVGSSPSATATLLRLCAEEGFEPQIATQTSDVVMATMLTAFSNCLTVVPYSMLSVQFPGVRYVPLVAARGEATMDLYCFYRKDEASPLLARMLETVRTYSAAGAD</sequence>
<evidence type="ECO:0000313" key="6">
    <source>
        <dbReference type="EMBL" id="MBB6558776.1"/>
    </source>
</evidence>
<keyword evidence="3 6" id="KW-0238">DNA-binding</keyword>
<evidence type="ECO:0000259" key="5">
    <source>
        <dbReference type="PROSITE" id="PS50931"/>
    </source>
</evidence>
<evidence type="ECO:0000256" key="4">
    <source>
        <dbReference type="ARBA" id="ARBA00023163"/>
    </source>
</evidence>
<dbReference type="Gene3D" id="3.40.190.10">
    <property type="entry name" value="Periplasmic binding protein-like II"/>
    <property type="match status" value="2"/>
</dbReference>
<dbReference type="Proteomes" id="UP000575083">
    <property type="component" value="Unassembled WGS sequence"/>
</dbReference>
<dbReference type="GO" id="GO:0003677">
    <property type="term" value="F:DNA binding"/>
    <property type="evidence" value="ECO:0007669"/>
    <property type="project" value="UniProtKB-KW"/>
</dbReference>
<dbReference type="RefSeq" id="WP_184856200.1">
    <property type="nucleotide sequence ID" value="NZ_JACHLK010000002.1"/>
</dbReference>
<organism evidence="6 7">
    <name type="scientific">Acidovorax soli</name>
    <dbReference type="NCBI Taxonomy" id="592050"/>
    <lineage>
        <taxon>Bacteria</taxon>
        <taxon>Pseudomonadati</taxon>
        <taxon>Pseudomonadota</taxon>
        <taxon>Betaproteobacteria</taxon>
        <taxon>Burkholderiales</taxon>
        <taxon>Comamonadaceae</taxon>
        <taxon>Acidovorax</taxon>
    </lineage>
</organism>
<dbReference type="InterPro" id="IPR005119">
    <property type="entry name" value="LysR_subst-bd"/>
</dbReference>
<dbReference type="FunFam" id="1.10.10.10:FF:000001">
    <property type="entry name" value="LysR family transcriptional regulator"/>
    <property type="match status" value="1"/>
</dbReference>
<comment type="similarity">
    <text evidence="1">Belongs to the LysR transcriptional regulatory family.</text>
</comment>
<keyword evidence="2" id="KW-0805">Transcription regulation</keyword>
<dbReference type="SUPFAM" id="SSF53850">
    <property type="entry name" value="Periplasmic binding protein-like II"/>
    <property type="match status" value="1"/>
</dbReference>
<name>A0A7X0PBG8_9BURK</name>
<dbReference type="GO" id="GO:0032993">
    <property type="term" value="C:protein-DNA complex"/>
    <property type="evidence" value="ECO:0007669"/>
    <property type="project" value="TreeGrafter"/>
</dbReference>
<evidence type="ECO:0000256" key="1">
    <source>
        <dbReference type="ARBA" id="ARBA00009437"/>
    </source>
</evidence>
<keyword evidence="4" id="KW-0804">Transcription</keyword>
<dbReference type="PANTHER" id="PTHR30346:SF28">
    <property type="entry name" value="HTH-TYPE TRANSCRIPTIONAL REGULATOR CYNR"/>
    <property type="match status" value="1"/>
</dbReference>
<dbReference type="InterPro" id="IPR036390">
    <property type="entry name" value="WH_DNA-bd_sf"/>
</dbReference>
<dbReference type="PRINTS" id="PR00039">
    <property type="entry name" value="HTHLYSR"/>
</dbReference>
<dbReference type="Pfam" id="PF00126">
    <property type="entry name" value="HTH_1"/>
    <property type="match status" value="1"/>
</dbReference>
<dbReference type="GO" id="GO:0003700">
    <property type="term" value="F:DNA-binding transcription factor activity"/>
    <property type="evidence" value="ECO:0007669"/>
    <property type="project" value="InterPro"/>
</dbReference>
<comment type="caution">
    <text evidence="6">The sequence shown here is derived from an EMBL/GenBank/DDBJ whole genome shotgun (WGS) entry which is preliminary data.</text>
</comment>
<reference evidence="6 7" key="1">
    <citation type="submission" date="2020-08" db="EMBL/GenBank/DDBJ databases">
        <title>Functional genomics of gut bacteria from endangered species of beetles.</title>
        <authorList>
            <person name="Carlos-Shanley C."/>
        </authorList>
    </citation>
    <scope>NUCLEOTIDE SEQUENCE [LARGE SCALE GENOMIC DNA]</scope>
    <source>
        <strain evidence="6 7">S00198</strain>
    </source>
</reference>
<dbReference type="InterPro" id="IPR036388">
    <property type="entry name" value="WH-like_DNA-bd_sf"/>
</dbReference>
<dbReference type="Pfam" id="PF03466">
    <property type="entry name" value="LysR_substrate"/>
    <property type="match status" value="1"/>
</dbReference>